<feature type="region of interest" description="Disordered" evidence="2">
    <location>
        <begin position="588"/>
        <end position="653"/>
    </location>
</feature>
<dbReference type="GO" id="GO:0051321">
    <property type="term" value="P:meiotic cell cycle"/>
    <property type="evidence" value="ECO:0007669"/>
    <property type="project" value="InterPro"/>
</dbReference>
<feature type="domain" description="Meiosis-specific protein ASY3-like coiled-coil" evidence="3">
    <location>
        <begin position="503"/>
        <end position="872"/>
    </location>
</feature>
<dbReference type="AlphaFoldDB" id="A0A9J6ATP9"/>
<evidence type="ECO:0000313" key="4">
    <source>
        <dbReference type="EMBL" id="KAG5627705.1"/>
    </source>
</evidence>
<feature type="region of interest" description="Disordered" evidence="2">
    <location>
        <begin position="149"/>
        <end position="220"/>
    </location>
</feature>
<evidence type="ECO:0000256" key="2">
    <source>
        <dbReference type="SAM" id="MobiDB-lite"/>
    </source>
</evidence>
<evidence type="ECO:0000313" key="5">
    <source>
        <dbReference type="Proteomes" id="UP000824120"/>
    </source>
</evidence>
<name>A0A9J6ATP9_SOLCO</name>
<feature type="coiled-coil region" evidence="1">
    <location>
        <begin position="499"/>
        <end position="526"/>
    </location>
</feature>
<feature type="compositionally biased region" description="Basic residues" evidence="2">
    <location>
        <begin position="377"/>
        <end position="390"/>
    </location>
</feature>
<dbReference type="InterPro" id="IPR046845">
    <property type="entry name" value="ASY3-like_CC"/>
</dbReference>
<protein>
    <recommendedName>
        <fullName evidence="3">Meiosis-specific protein ASY3-like coiled-coil domain-containing protein</fullName>
    </recommendedName>
</protein>
<evidence type="ECO:0000259" key="3">
    <source>
        <dbReference type="Pfam" id="PF20435"/>
    </source>
</evidence>
<dbReference type="PANTHER" id="PTHR36027:SF1">
    <property type="entry name" value="MEIOSIS-SPECIFIC PROTEIN ASY3"/>
    <property type="match status" value="1"/>
</dbReference>
<gene>
    <name evidence="4" type="ORF">H5410_012923</name>
</gene>
<keyword evidence="1" id="KW-0175">Coiled coil</keyword>
<feature type="coiled-coil region" evidence="1">
    <location>
        <begin position="791"/>
        <end position="847"/>
    </location>
</feature>
<feature type="domain" description="Meiosis-specific protein ASY3-like coiled-coil" evidence="3">
    <location>
        <begin position="101"/>
        <end position="445"/>
    </location>
</feature>
<organism evidence="4 5">
    <name type="scientific">Solanum commersonii</name>
    <name type="common">Commerson's wild potato</name>
    <name type="synonym">Commerson's nightshade</name>
    <dbReference type="NCBI Taxonomy" id="4109"/>
    <lineage>
        <taxon>Eukaryota</taxon>
        <taxon>Viridiplantae</taxon>
        <taxon>Streptophyta</taxon>
        <taxon>Embryophyta</taxon>
        <taxon>Tracheophyta</taxon>
        <taxon>Spermatophyta</taxon>
        <taxon>Magnoliopsida</taxon>
        <taxon>eudicotyledons</taxon>
        <taxon>Gunneridae</taxon>
        <taxon>Pentapetalae</taxon>
        <taxon>asterids</taxon>
        <taxon>lamiids</taxon>
        <taxon>Solanales</taxon>
        <taxon>Solanaceae</taxon>
        <taxon>Solanoideae</taxon>
        <taxon>Solaneae</taxon>
        <taxon>Solanum</taxon>
    </lineage>
</organism>
<feature type="compositionally biased region" description="Polar residues" evidence="2">
    <location>
        <begin position="352"/>
        <end position="361"/>
    </location>
</feature>
<feature type="compositionally biased region" description="Polar residues" evidence="2">
    <location>
        <begin position="156"/>
        <end position="174"/>
    </location>
</feature>
<reference evidence="4 5" key="1">
    <citation type="submission" date="2020-09" db="EMBL/GenBank/DDBJ databases">
        <title>De no assembly of potato wild relative species, Solanum commersonii.</title>
        <authorList>
            <person name="Cho K."/>
        </authorList>
    </citation>
    <scope>NUCLEOTIDE SEQUENCE [LARGE SCALE GENOMIC DNA]</scope>
    <source>
        <strain evidence="4">LZ3.2</strain>
        <tissue evidence="4">Leaf</tissue>
    </source>
</reference>
<dbReference type="OrthoDB" id="751607at2759"/>
<feature type="compositionally biased region" description="Polar residues" evidence="2">
    <location>
        <begin position="196"/>
        <end position="205"/>
    </location>
</feature>
<dbReference type="EMBL" id="JACXVP010000002">
    <property type="protein sequence ID" value="KAG5627705.1"/>
    <property type="molecule type" value="Genomic_DNA"/>
</dbReference>
<comment type="caution">
    <text evidence="4">The sequence shown here is derived from an EMBL/GenBank/DDBJ whole genome shotgun (WGS) entry which is preliminary data.</text>
</comment>
<proteinExistence type="predicted"/>
<feature type="region of interest" description="Disordered" evidence="2">
    <location>
        <begin position="334"/>
        <end position="402"/>
    </location>
</feature>
<dbReference type="Proteomes" id="UP000824120">
    <property type="component" value="Chromosome 2"/>
</dbReference>
<keyword evidence="5" id="KW-1185">Reference proteome</keyword>
<dbReference type="Pfam" id="PF20435">
    <property type="entry name" value="ASY3-like"/>
    <property type="match status" value="2"/>
</dbReference>
<dbReference type="InterPro" id="IPR037731">
    <property type="entry name" value="ASY3-like"/>
</dbReference>
<accession>A0A9J6ATP9</accession>
<sequence length="876" mass="97975">MITQNHPYARYPFPKISKRTPKSFVHSGVSTRVLLLTAQKRKEAHAESRLCSQGNSGNTLTLDQLNLQLWTSTGSPNYEIFLICILFRPCCLLTFPDLAGDAWSFGSNYHQSSQSRKMSIGIVIDSVSKCRTQKVKQDEDQTHLAAVKTSSKEISVDNGTPMAQKTSSKGNFTNDRNKKEIASTSAIRNQREPTEKQTSPWISTKTLHHEPTSEADTQVEKPSIAQGVVEMCNTSHRVEVGPAECSLRSFLTQTRTLKFDISKQVKEDASIERRGKYASKVALEDMPEKEVKGKTTKAENTGNASLRLKLQEILGTVSSPTKQCPNSLVLEQGAKASKPEQKASGNHVGEPKQNSDTIESDTQSHEYAIRRPTTRSLARKRAPAKLKSQNRKGPPACKEDHLEKNVFLPKDLLSSTLRDASTGSPLMVYGRRGKRKSHHMEAPKVCEPNNEMKDEDTRNNCKRVPVPEKFVYPGDGSTLFQEKNDEMVQPDAGNLESPVVEMTEQLRNLQEHIDQKGNSAEKFKKKALDLESDNQSPVFALKTPGRKSFPGFAPRSNLGQLHGDDHIDITSKTEGICKVKSFDGFRREYKSNTPDESSDDAGNLENSPFLESGRIIEEDTQIKFSKPSSMESDPDSEDSSNIQADIQQPPSPEICNIGEQPPRPNKKLFNKGCANLSGVSLAAASSKGIDCRKFERHLEQNEEDVLTSAITLFAFSLEKVRTKLKSVTNQRSAEILNSVAEKIHMQLQNAEFQIQADMGRITSLNKSKRKHVEEVLQEKQQHLSAIYERFKEEVTRHLQDCKSTLESLEAHEVEVKATVEKRKTSNKKLLLEVEESIETQLDNAERRVSSVHHAAREKMRQLKFVVAECLKEGVLG</sequence>
<dbReference type="PANTHER" id="PTHR36027">
    <property type="entry name" value="MEIOSIS-SPECIFIC PROTEIN ASY3"/>
    <property type="match status" value="1"/>
</dbReference>
<evidence type="ECO:0000256" key="1">
    <source>
        <dbReference type="SAM" id="Coils"/>
    </source>
</evidence>